<evidence type="ECO:0000313" key="1">
    <source>
        <dbReference type="EMBL" id="SIB22293.1"/>
    </source>
</evidence>
<dbReference type="AlphaFoldDB" id="A0AB38D150"/>
<comment type="caution">
    <text evidence="1">The sequence shown here is derived from an EMBL/GenBank/DDBJ whole genome shotgun (WGS) entry which is preliminary data.</text>
</comment>
<dbReference type="RefSeq" id="WP_074292975.1">
    <property type="nucleotide sequence ID" value="NZ_FRZT01000006.1"/>
</dbReference>
<name>A0AB38D150_9MYCO</name>
<proteinExistence type="predicted"/>
<dbReference type="EMBL" id="FSHM01000004">
    <property type="protein sequence ID" value="SIB22293.1"/>
    <property type="molecule type" value="Genomic_DNA"/>
</dbReference>
<sequence length="102" mass="11900">MQISDFTFTRHALERILDMQVDAETVRGALLGPEYVHPSPTYPHTDLYDYQDITLSVDRAMREVITVLWRWQEGWEADLARGQYHHRAVDAGKNLRRKTSSV</sequence>
<dbReference type="Proteomes" id="UP000185210">
    <property type="component" value="Unassembled WGS sequence"/>
</dbReference>
<reference evidence="1 2" key="1">
    <citation type="submission" date="2016-11" db="EMBL/GenBank/DDBJ databases">
        <authorList>
            <consortium name="Pathogen Informatics"/>
        </authorList>
    </citation>
    <scope>NUCLEOTIDE SEQUENCE [LARGE SCALE GENOMIC DNA]</scope>
    <source>
        <strain evidence="1 2">104</strain>
    </source>
</reference>
<accession>A0AB38D150</accession>
<gene>
    <name evidence="1" type="ORF">SAMEA2070301_03282</name>
</gene>
<evidence type="ECO:0000313" key="2">
    <source>
        <dbReference type="Proteomes" id="UP000185210"/>
    </source>
</evidence>
<protein>
    <submittedName>
        <fullName evidence="1">Uncharacterized protein</fullName>
    </submittedName>
</protein>
<organism evidence="1 2">
    <name type="scientific">Mycobacteroides abscessus subsp. abscessus</name>
    <dbReference type="NCBI Taxonomy" id="1185650"/>
    <lineage>
        <taxon>Bacteria</taxon>
        <taxon>Bacillati</taxon>
        <taxon>Actinomycetota</taxon>
        <taxon>Actinomycetes</taxon>
        <taxon>Mycobacteriales</taxon>
        <taxon>Mycobacteriaceae</taxon>
        <taxon>Mycobacteroides</taxon>
        <taxon>Mycobacteroides abscessus</taxon>
    </lineage>
</organism>